<feature type="transmembrane region" description="Helical" evidence="2">
    <location>
        <begin position="245"/>
        <end position="268"/>
    </location>
</feature>
<gene>
    <name evidence="3" type="ORF">ACFQGB_04385</name>
</gene>
<evidence type="ECO:0000313" key="4">
    <source>
        <dbReference type="Proteomes" id="UP001596395"/>
    </source>
</evidence>
<dbReference type="PANTHER" id="PTHR20992">
    <property type="entry name" value="AT15442P-RELATED"/>
    <property type="match status" value="1"/>
</dbReference>
<dbReference type="PANTHER" id="PTHR20992:SF9">
    <property type="entry name" value="AT15442P-RELATED"/>
    <property type="match status" value="1"/>
</dbReference>
<feature type="transmembrane region" description="Helical" evidence="2">
    <location>
        <begin position="176"/>
        <end position="195"/>
    </location>
</feature>
<evidence type="ECO:0000256" key="1">
    <source>
        <dbReference type="SAM" id="MobiDB-lite"/>
    </source>
</evidence>
<organism evidence="3 4">
    <name type="scientific">Halorubellus litoreus</name>
    <dbReference type="NCBI Taxonomy" id="755308"/>
    <lineage>
        <taxon>Archaea</taxon>
        <taxon>Methanobacteriati</taxon>
        <taxon>Methanobacteriota</taxon>
        <taxon>Stenosarchaea group</taxon>
        <taxon>Halobacteria</taxon>
        <taxon>Halobacteriales</taxon>
        <taxon>Halorubellaceae</taxon>
        <taxon>Halorubellus</taxon>
    </lineage>
</organism>
<keyword evidence="2" id="KW-0472">Membrane</keyword>
<feature type="transmembrane region" description="Helical" evidence="2">
    <location>
        <begin position="116"/>
        <end position="136"/>
    </location>
</feature>
<dbReference type="NCBIfam" id="TIGR00341">
    <property type="entry name" value="TIGR00341 family protein"/>
    <property type="match status" value="1"/>
</dbReference>
<feature type="region of interest" description="Disordered" evidence="1">
    <location>
        <begin position="439"/>
        <end position="473"/>
    </location>
</feature>
<protein>
    <submittedName>
        <fullName evidence="3">TIGR00341 family protein</fullName>
    </submittedName>
</protein>
<proteinExistence type="predicted"/>
<feature type="transmembrane region" description="Helical" evidence="2">
    <location>
        <begin position="320"/>
        <end position="342"/>
    </location>
</feature>
<comment type="caution">
    <text evidence="3">The sequence shown here is derived from an EMBL/GenBank/DDBJ whole genome shotgun (WGS) entry which is preliminary data.</text>
</comment>
<dbReference type="Pfam" id="PF04087">
    <property type="entry name" value="DUF389"/>
    <property type="match status" value="1"/>
</dbReference>
<accession>A0ABD5VC87</accession>
<keyword evidence="2" id="KW-1133">Transmembrane helix</keyword>
<feature type="transmembrane region" description="Helical" evidence="2">
    <location>
        <begin position="142"/>
        <end position="164"/>
    </location>
</feature>
<dbReference type="Proteomes" id="UP001596395">
    <property type="component" value="Unassembled WGS sequence"/>
</dbReference>
<dbReference type="RefSeq" id="WP_336349086.1">
    <property type="nucleotide sequence ID" value="NZ_JAZAQL010000001.1"/>
</dbReference>
<sequence length="473" mass="49881">MRLVQVMVPAGKRETVLGALDDEGIDYAVTDETSGREYTAVVSFPLPQAAVEPVLDSLREAGLERESYTVVVDAETVLSKKFEALEARYEADEDTTGDRIAREELAARAQDLAPRFTTYVLMTVVSVVIATAGILLNSPAVVVGSMVIAPLIGPAMATAVGSVIDDEALFGRGLKLQVLGFAIAIAAAALFAWFVKTVHFVPPGLDPTTIEQVSSRLTPDFLSLAVALGAGIAGAVSLRSGVSASLVGVMIAVALVPPTAVIGIGIAWGLPVVVLGASVLVAVNVLSINLAAMSTLWYSGYRPDNWLRRDQARTATLFRIGVLVSAIVLLSVFLGGTTYISYATAIAEQDVRDDVEGVLDQDAYDRVRLVDLETTETDQLWEQPTDPMPEHVVVTVSIPPGATYPGLAADVRAAIAGESNGVTVEVRFVETQRAPRVAPPEVASVPSPDHANAIRSLEPPAHTPQLGEVAVSR</sequence>
<feature type="transmembrane region" description="Helical" evidence="2">
    <location>
        <begin position="221"/>
        <end position="238"/>
    </location>
</feature>
<keyword evidence="4" id="KW-1185">Reference proteome</keyword>
<evidence type="ECO:0000313" key="3">
    <source>
        <dbReference type="EMBL" id="MFC6952093.1"/>
    </source>
</evidence>
<reference evidence="3 4" key="1">
    <citation type="journal article" date="2019" name="Int. J. Syst. Evol. Microbiol.">
        <title>The Global Catalogue of Microorganisms (GCM) 10K type strain sequencing project: providing services to taxonomists for standard genome sequencing and annotation.</title>
        <authorList>
            <consortium name="The Broad Institute Genomics Platform"/>
            <consortium name="The Broad Institute Genome Sequencing Center for Infectious Disease"/>
            <person name="Wu L."/>
            <person name="Ma J."/>
        </authorList>
    </citation>
    <scope>NUCLEOTIDE SEQUENCE [LARGE SCALE GENOMIC DNA]</scope>
    <source>
        <strain evidence="3 4">GX26</strain>
    </source>
</reference>
<dbReference type="AlphaFoldDB" id="A0ABD5VC87"/>
<dbReference type="InterPro" id="IPR005240">
    <property type="entry name" value="DUF389"/>
</dbReference>
<feature type="transmembrane region" description="Helical" evidence="2">
    <location>
        <begin position="274"/>
        <end position="299"/>
    </location>
</feature>
<keyword evidence="2" id="KW-0812">Transmembrane</keyword>
<dbReference type="EMBL" id="JBHSXN010000001">
    <property type="protein sequence ID" value="MFC6952093.1"/>
    <property type="molecule type" value="Genomic_DNA"/>
</dbReference>
<name>A0ABD5VC87_9EURY</name>
<feature type="compositionally biased region" description="Low complexity" evidence="1">
    <location>
        <begin position="439"/>
        <end position="448"/>
    </location>
</feature>
<evidence type="ECO:0000256" key="2">
    <source>
        <dbReference type="SAM" id="Phobius"/>
    </source>
</evidence>